<feature type="region of interest" description="Disordered" evidence="5">
    <location>
        <begin position="235"/>
        <end position="258"/>
    </location>
</feature>
<dbReference type="InterPro" id="IPR001841">
    <property type="entry name" value="Znf_RING"/>
</dbReference>
<sequence>MESTCAVVMEIAVQLQEMPVHSFVCWRLAEAMEKLAAWLKASEGINQRLSSAEQDALMTLDDVVRQGWSIAGKWNRSNRWLQVILGGRMVQELRTFAADLWSCSQAFTLVEEVDFKDDLGAATEQLDLLFESDEKFHRQFSEKVMAEMKRGGCRDGKGILHVLEFLRVHFGDADNFELQKEWEETKATFRPEFRVWSDKAEGQIRPFLSLSVEQNLLIHILLYCFETPGLETTAAEGIQGGSGQGPDRTTGGGLPYGHHVLQRSMDDNAIVLSQVKKADLEKLDVCPSPSRPVTPSSSSRSSSPSSTLPRTPSSLTSTLTCNKQRAISPLSGAASPPYSLPEECLCPICGALFRDPIMLDSGHSFCRKCLRKWWSSNDGKQKICPLTRMLHDGPLTPNYALEKVTASVDTVLQHLHRLIHQVQKSSNTAAIVPERMMADETTVQAAIEVLKTDRPVLEVARFGVQPLVRLADDSDLRQMILQQGCVHLSVQLLNRSWLAAEEVLTLWKKLTMDSVAQTAMLGTFESTRQRMELRERRTKIAEEGFQEVLLPLIRMKEWMVDRLSLAVLANILEESNARHIVKTSQGVLVRELCKMINLQSCAQDAGVLTGENVEIGRCVLFLVGIEHRDQITLSDVLAALAILAQDDKDEAKNEPLLAIEKLLGEIRGGEDGLIESLREAVRDSQFLVVVLSLLSARQSTRVNTSALKILYEMSHDMDCIEMGVTTYGFNIVKRLLEMMEWEEFTMGGVFELSAQVLSNWIARGGATLRADLLRSGGIPKLVRMLRECCSEEKGLSEQRASARGDILHIFANLAGSDDVCRAAFCGIGTIELLVRILQNSATLSSGSFAGLMQKRMANEDKQNPIDDDPHGIVPFILAQLVLFPGCRKDLLACQGLRAIVNALRSRFKTLMFRANAAMALETLAAFDETSCKVVISEIEHPYVISILKGDVSLSARAAAAGLLAVMMRRRDGGGLLRNEAIVAPLVDWVHLTKDQGEQEQLKVIAAFRRVVMDTQCWLQIVKTKGGVDAVVIFITCQRACAQCKEIALGVLTTAIKKTKAWMDEFKDNRLWDGLCGVNVINVLLSTLERGGILVGEEDKPPGPTAQQKGHHRQPKDESSLYRKVPIDSDLMQDVAEALFLLVDSNATAGRQILKAGGCKILMRSLMGRHLAEGGEADPSLLAQQTTAYNVFDLYICGLLGRLMEYGIEGVKAVSEVGGAYALVCVLVHEYSLEWMLQSMVSLRHMASASEEFNQLAGDCGAVDAITKALRVSGIGAAGDWADKTPLSTAGDDPGTEPVVETICAIPAFLKEGISALSALAQHQQNRGRIISSGGIDVLIDAVFKGIEQGDRVFAEEAMEALYQVSRSEVISTPLLMEMMLGIIVSKCSNGAENGTGGGIGSLVDDTPRWHPNRSPRSVITMAVLERAIWVLRNMVLEGIPYSSREKVMTAMIAVLKRSWASSSHLVSAAGLLHGAISTLDLLTTSSEEREKLRKRSGLPLLVGVLKCMGVQGLITNGECAANSVVTCGTHILKKFMDDPGGKGEVFRANIVPVLADWLCRPASKNNGPDCMACDALKLLDKLVDSSLTSLPRPTLSRTGKVVQKELVEAMNQAECFDGLAKLSLSSPHSICKEYSRKLLDSWMETCTFKALKQYVAAADSYALAKSIR</sequence>
<dbReference type="InterPro" id="IPR013083">
    <property type="entry name" value="Znf_RING/FYVE/PHD"/>
</dbReference>
<feature type="region of interest" description="Disordered" evidence="5">
    <location>
        <begin position="1095"/>
        <end position="1118"/>
    </location>
</feature>
<dbReference type="SUPFAM" id="SSF48371">
    <property type="entry name" value="ARM repeat"/>
    <property type="match status" value="3"/>
</dbReference>
<feature type="compositionally biased region" description="Low complexity" evidence="5">
    <location>
        <begin position="287"/>
        <end position="316"/>
    </location>
</feature>
<keyword evidence="4" id="KW-0479">Metal-binding</keyword>
<comment type="caution">
    <text evidence="7">The sequence shown here is derived from an EMBL/GenBank/DDBJ whole genome shotgun (WGS) entry which is preliminary data.</text>
</comment>
<feature type="domain" description="RING-type" evidence="6">
    <location>
        <begin position="346"/>
        <end position="388"/>
    </location>
</feature>
<dbReference type="GO" id="GO:0008270">
    <property type="term" value="F:zinc ion binding"/>
    <property type="evidence" value="ECO:0007669"/>
    <property type="project" value="UniProtKB-KW"/>
</dbReference>
<keyword evidence="8" id="KW-1185">Reference proteome</keyword>
<reference evidence="7 8" key="1">
    <citation type="journal article" date="2018" name="Cell">
        <title>The Chara Genome: Secondary Complexity and Implications for Plant Terrestrialization.</title>
        <authorList>
            <person name="Nishiyama T."/>
            <person name="Sakayama H."/>
            <person name="Vries J.D."/>
            <person name="Buschmann H."/>
            <person name="Saint-Marcoux D."/>
            <person name="Ullrich K.K."/>
            <person name="Haas F.B."/>
            <person name="Vanderstraeten L."/>
            <person name="Becker D."/>
            <person name="Lang D."/>
            <person name="Vosolsobe S."/>
            <person name="Rombauts S."/>
            <person name="Wilhelmsson P.K.I."/>
            <person name="Janitza P."/>
            <person name="Kern R."/>
            <person name="Heyl A."/>
            <person name="Rumpler F."/>
            <person name="Villalobos L.I.A.C."/>
            <person name="Clay J.M."/>
            <person name="Skokan R."/>
            <person name="Toyoda A."/>
            <person name="Suzuki Y."/>
            <person name="Kagoshima H."/>
            <person name="Schijlen E."/>
            <person name="Tajeshwar N."/>
            <person name="Catarino B."/>
            <person name="Hetherington A.J."/>
            <person name="Saltykova A."/>
            <person name="Bonnot C."/>
            <person name="Breuninger H."/>
            <person name="Symeonidi A."/>
            <person name="Radhakrishnan G.V."/>
            <person name="Van Nieuwerburgh F."/>
            <person name="Deforce D."/>
            <person name="Chang C."/>
            <person name="Karol K.G."/>
            <person name="Hedrich R."/>
            <person name="Ulvskov P."/>
            <person name="Glockner G."/>
            <person name="Delwiche C.F."/>
            <person name="Petrasek J."/>
            <person name="Van de Peer Y."/>
            <person name="Friml J."/>
            <person name="Beilby M."/>
            <person name="Dolan L."/>
            <person name="Kohara Y."/>
            <person name="Sugano S."/>
            <person name="Fujiyama A."/>
            <person name="Delaux P.-M."/>
            <person name="Quint M."/>
            <person name="TheiBen G."/>
            <person name="Hagemann M."/>
            <person name="Harholt J."/>
            <person name="Dunand C."/>
            <person name="Zachgo S."/>
            <person name="Langdale J."/>
            <person name="Maumus F."/>
            <person name="Straeten D.V.D."/>
            <person name="Gould S.B."/>
            <person name="Rensing S.A."/>
        </authorList>
    </citation>
    <scope>NUCLEOTIDE SEQUENCE [LARGE SCALE GENOMIC DNA]</scope>
    <source>
        <strain evidence="7 8">S276</strain>
    </source>
</reference>
<comment type="catalytic activity">
    <reaction evidence="1">
        <text>S-ubiquitinyl-[E2 ubiquitin-conjugating enzyme]-L-cysteine + [acceptor protein]-L-lysine = [E2 ubiquitin-conjugating enzyme]-L-cysteine + N(6)-ubiquitinyl-[acceptor protein]-L-lysine.</text>
        <dbReference type="EC" id="2.3.2.27"/>
    </reaction>
</comment>
<protein>
    <recommendedName>
        <fullName evidence="2">RING-type E3 ubiquitin transferase</fullName>
        <ecNumber evidence="2">2.3.2.27</ecNumber>
    </recommendedName>
</protein>
<dbReference type="Gene3D" id="3.30.40.10">
    <property type="entry name" value="Zinc/RING finger domain, C3HC4 (zinc finger)"/>
    <property type="match status" value="1"/>
</dbReference>
<feature type="compositionally biased region" description="Gly residues" evidence="5">
    <location>
        <begin position="238"/>
        <end position="255"/>
    </location>
</feature>
<dbReference type="SMART" id="SM00184">
    <property type="entry name" value="RING"/>
    <property type="match status" value="1"/>
</dbReference>
<dbReference type="InterPro" id="IPR000225">
    <property type="entry name" value="Armadillo"/>
</dbReference>
<evidence type="ECO:0000256" key="3">
    <source>
        <dbReference type="ARBA" id="ARBA00022786"/>
    </source>
</evidence>
<dbReference type="PROSITE" id="PS50089">
    <property type="entry name" value="ZF_RING_2"/>
    <property type="match status" value="1"/>
</dbReference>
<dbReference type="SMART" id="SM00185">
    <property type="entry name" value="ARM"/>
    <property type="match status" value="5"/>
</dbReference>
<dbReference type="Pfam" id="PF15227">
    <property type="entry name" value="zf-C3HC4_4"/>
    <property type="match status" value="1"/>
</dbReference>
<name>A0A388L7I2_CHABU</name>
<keyword evidence="3" id="KW-0833">Ubl conjugation pathway</keyword>
<evidence type="ECO:0000256" key="4">
    <source>
        <dbReference type="PROSITE-ProRule" id="PRU00175"/>
    </source>
</evidence>
<evidence type="ECO:0000256" key="1">
    <source>
        <dbReference type="ARBA" id="ARBA00000900"/>
    </source>
</evidence>
<dbReference type="GO" id="GO:0016567">
    <property type="term" value="P:protein ubiquitination"/>
    <property type="evidence" value="ECO:0007669"/>
    <property type="project" value="UniProtKB-UniPathway"/>
</dbReference>
<evidence type="ECO:0000259" key="6">
    <source>
        <dbReference type="PROSITE" id="PS50089"/>
    </source>
</evidence>
<keyword evidence="4" id="KW-0863">Zinc-finger</keyword>
<organism evidence="7 8">
    <name type="scientific">Chara braunii</name>
    <name type="common">Braun's stonewort</name>
    <dbReference type="NCBI Taxonomy" id="69332"/>
    <lineage>
        <taxon>Eukaryota</taxon>
        <taxon>Viridiplantae</taxon>
        <taxon>Streptophyta</taxon>
        <taxon>Charophyceae</taxon>
        <taxon>Charales</taxon>
        <taxon>Characeae</taxon>
        <taxon>Chara</taxon>
    </lineage>
</organism>
<accession>A0A388L7I2</accession>
<evidence type="ECO:0000256" key="2">
    <source>
        <dbReference type="ARBA" id="ARBA00012483"/>
    </source>
</evidence>
<evidence type="ECO:0000256" key="5">
    <source>
        <dbReference type="SAM" id="MobiDB-lite"/>
    </source>
</evidence>
<dbReference type="SMART" id="SM00504">
    <property type="entry name" value="Ubox"/>
    <property type="match status" value="1"/>
</dbReference>
<dbReference type="SUPFAM" id="SSF57850">
    <property type="entry name" value="RING/U-box"/>
    <property type="match status" value="1"/>
</dbReference>
<dbReference type="Proteomes" id="UP000265515">
    <property type="component" value="Unassembled WGS sequence"/>
</dbReference>
<dbReference type="EC" id="2.3.2.27" evidence="2"/>
<dbReference type="InterPro" id="IPR016024">
    <property type="entry name" value="ARM-type_fold"/>
</dbReference>
<dbReference type="EMBL" id="BFEA01000290">
    <property type="protein sequence ID" value="GBG78270.1"/>
    <property type="molecule type" value="Genomic_DNA"/>
</dbReference>
<dbReference type="UniPathway" id="UPA00143"/>
<dbReference type="PANTHER" id="PTHR23315">
    <property type="entry name" value="U BOX DOMAIN-CONTAINING"/>
    <property type="match status" value="1"/>
</dbReference>
<feature type="region of interest" description="Disordered" evidence="5">
    <location>
        <begin position="284"/>
        <end position="316"/>
    </location>
</feature>
<dbReference type="InterPro" id="IPR011989">
    <property type="entry name" value="ARM-like"/>
</dbReference>
<evidence type="ECO:0000313" key="8">
    <source>
        <dbReference type="Proteomes" id="UP000265515"/>
    </source>
</evidence>
<dbReference type="PANTHER" id="PTHR23315:SF7">
    <property type="entry name" value="U-BOX DOMAIN-CONTAINING PROTEIN 4"/>
    <property type="match status" value="1"/>
</dbReference>
<dbReference type="Gene3D" id="1.25.10.10">
    <property type="entry name" value="Leucine-rich Repeat Variant"/>
    <property type="match status" value="4"/>
</dbReference>
<dbReference type="InterPro" id="IPR003613">
    <property type="entry name" value="Ubox_domain"/>
</dbReference>
<evidence type="ECO:0000313" key="7">
    <source>
        <dbReference type="EMBL" id="GBG78270.1"/>
    </source>
</evidence>
<dbReference type="Gramene" id="GBG78270">
    <property type="protein sequence ID" value="GBG78270"/>
    <property type="gene ID" value="CBR_g26301"/>
</dbReference>
<dbReference type="STRING" id="69332.A0A388L7I2"/>
<keyword evidence="4" id="KW-0862">Zinc</keyword>
<gene>
    <name evidence="7" type="ORF">CBR_g26301</name>
</gene>
<dbReference type="GO" id="GO:0061630">
    <property type="term" value="F:ubiquitin protein ligase activity"/>
    <property type="evidence" value="ECO:0007669"/>
    <property type="project" value="UniProtKB-EC"/>
</dbReference>
<dbReference type="OrthoDB" id="1896421at2759"/>
<proteinExistence type="predicted"/>